<dbReference type="InterPro" id="IPR048263">
    <property type="entry name" value="Arb2"/>
</dbReference>
<dbReference type="InterPro" id="IPR053858">
    <property type="entry name" value="Arb2_dom"/>
</dbReference>
<dbReference type="PANTHER" id="PTHR21357:SF4">
    <property type="entry name" value="FAM172 FAMILY PROTEIN HOMOLOG CG10038"/>
    <property type="match status" value="1"/>
</dbReference>
<keyword evidence="3" id="KW-1185">Reference proteome</keyword>
<accession>A0ABR4GQU2</accession>
<comment type="caution">
    <text evidence="2">The sequence shown here is derived from an EMBL/GenBank/DDBJ whole genome shotgun (WGS) entry which is preliminary data.</text>
</comment>
<dbReference type="Pfam" id="PF22749">
    <property type="entry name" value="Arb2"/>
    <property type="match status" value="1"/>
</dbReference>
<name>A0ABR4GQU2_9EURO</name>
<feature type="domain" description="Arb2" evidence="1">
    <location>
        <begin position="15"/>
        <end position="310"/>
    </location>
</feature>
<dbReference type="EMBL" id="JBFTWV010000001">
    <property type="protein sequence ID" value="KAL2801256.1"/>
    <property type="molecule type" value="Genomic_DNA"/>
</dbReference>
<dbReference type="Proteomes" id="UP001610563">
    <property type="component" value="Unassembled WGS sequence"/>
</dbReference>
<dbReference type="PANTHER" id="PTHR21357">
    <property type="entry name" value="FAM172 FAMILY PROTEIN HOMOLOG CG10038"/>
    <property type="match status" value="1"/>
</dbReference>
<organism evidence="2 3">
    <name type="scientific">Aspergillus keveii</name>
    <dbReference type="NCBI Taxonomy" id="714993"/>
    <lineage>
        <taxon>Eukaryota</taxon>
        <taxon>Fungi</taxon>
        <taxon>Dikarya</taxon>
        <taxon>Ascomycota</taxon>
        <taxon>Pezizomycotina</taxon>
        <taxon>Eurotiomycetes</taxon>
        <taxon>Eurotiomycetidae</taxon>
        <taxon>Eurotiales</taxon>
        <taxon>Aspergillaceae</taxon>
        <taxon>Aspergillus</taxon>
        <taxon>Aspergillus subgen. Nidulantes</taxon>
    </lineage>
</organism>
<proteinExistence type="predicted"/>
<evidence type="ECO:0000259" key="1">
    <source>
        <dbReference type="Pfam" id="PF22749"/>
    </source>
</evidence>
<protein>
    <submittedName>
        <fullName evidence="2">Arb2 domain-containing protein</fullName>
    </submittedName>
</protein>
<gene>
    <name evidence="2" type="ORF">BJX66DRAFT_331426</name>
</gene>
<sequence>MFVYRKEDLPKDPVFPAELDKLGYFMNDNDQIRRISNPEQDFQFKTNRNPRWNELQREAMNECIRKLVSPRLRNLGLVTLHLPLNSGPTKPHVPILVSKNLSTASRIILVFGEPIQDLGIWAYRTVGAENINAGSAVDFAKAVLERGENENNGGKKGDVALVLANTGQLIWHCATGRALSINSWLAQPRPSAVESAPGETKRNKIPGNENWQAHVGSVFNGILSARGQLFRKDAKIDVIGVAEGGLGAVRYLALNWNTWRSHISAICLANPLHTKTTELAPSYGQSGETDSFVAFIASRCRAYLLSNEPLGLPLFDAPEHGCNCYSSGEALNVECIMPKAWPNMLKWLDRAYADPDYCEEQLEVVQIGTEVDATGTEASTEVGTEAGTKG</sequence>
<evidence type="ECO:0000313" key="2">
    <source>
        <dbReference type="EMBL" id="KAL2801256.1"/>
    </source>
</evidence>
<reference evidence="2 3" key="1">
    <citation type="submission" date="2024-07" db="EMBL/GenBank/DDBJ databases">
        <title>Section-level genome sequencing and comparative genomics of Aspergillus sections Usti and Cavernicolus.</title>
        <authorList>
            <consortium name="Lawrence Berkeley National Laboratory"/>
            <person name="Nybo J.L."/>
            <person name="Vesth T.C."/>
            <person name="Theobald S."/>
            <person name="Frisvad J.C."/>
            <person name="Larsen T.O."/>
            <person name="Kjaerboelling I."/>
            <person name="Rothschild-Mancinelli K."/>
            <person name="Lyhne E.K."/>
            <person name="Kogle M.E."/>
            <person name="Barry K."/>
            <person name="Clum A."/>
            <person name="Na H."/>
            <person name="Ledsgaard L."/>
            <person name="Lin J."/>
            <person name="Lipzen A."/>
            <person name="Kuo A."/>
            <person name="Riley R."/>
            <person name="Mondo S."/>
            <person name="Labutti K."/>
            <person name="Haridas S."/>
            <person name="Pangalinan J."/>
            <person name="Salamov A.A."/>
            <person name="Simmons B.A."/>
            <person name="Magnuson J.K."/>
            <person name="Chen J."/>
            <person name="Drula E."/>
            <person name="Henrissat B."/>
            <person name="Wiebenga A."/>
            <person name="Lubbers R.J."/>
            <person name="Gomes A.C."/>
            <person name="Makela M.R."/>
            <person name="Stajich J."/>
            <person name="Grigoriev I.V."/>
            <person name="Mortensen U.H."/>
            <person name="De Vries R.P."/>
            <person name="Baker S.E."/>
            <person name="Andersen M.R."/>
        </authorList>
    </citation>
    <scope>NUCLEOTIDE SEQUENCE [LARGE SCALE GENOMIC DNA]</scope>
    <source>
        <strain evidence="2 3">CBS 209.92</strain>
    </source>
</reference>
<evidence type="ECO:0000313" key="3">
    <source>
        <dbReference type="Proteomes" id="UP001610563"/>
    </source>
</evidence>